<accession>A0A4U1FF62</accession>
<reference evidence="3" key="1">
    <citation type="journal article" date="2019" name="IScience">
        <title>Narwhal Genome Reveals Long-Term Low Genetic Diversity despite Current Large Abundance Size.</title>
        <authorList>
            <person name="Westbury M.V."/>
            <person name="Petersen B."/>
            <person name="Garde E."/>
            <person name="Heide-Jorgensen M.P."/>
            <person name="Lorenzen E.D."/>
        </authorList>
    </citation>
    <scope>NUCLEOTIDE SEQUENCE [LARGE SCALE GENOMIC DNA]</scope>
</reference>
<proteinExistence type="predicted"/>
<evidence type="ECO:0000256" key="1">
    <source>
        <dbReference type="SAM" id="MobiDB-lite"/>
    </source>
</evidence>
<organism evidence="2 3">
    <name type="scientific">Monodon monoceros</name>
    <name type="common">Narwhal</name>
    <name type="synonym">Ceratodon monodon</name>
    <dbReference type="NCBI Taxonomy" id="40151"/>
    <lineage>
        <taxon>Eukaryota</taxon>
        <taxon>Metazoa</taxon>
        <taxon>Chordata</taxon>
        <taxon>Craniata</taxon>
        <taxon>Vertebrata</taxon>
        <taxon>Euteleostomi</taxon>
        <taxon>Mammalia</taxon>
        <taxon>Eutheria</taxon>
        <taxon>Laurasiatheria</taxon>
        <taxon>Artiodactyla</taxon>
        <taxon>Whippomorpha</taxon>
        <taxon>Cetacea</taxon>
        <taxon>Odontoceti</taxon>
        <taxon>Monodontidae</taxon>
        <taxon>Monodon</taxon>
    </lineage>
</organism>
<evidence type="ECO:0000313" key="2">
    <source>
        <dbReference type="EMBL" id="TKC48363.1"/>
    </source>
</evidence>
<dbReference type="Proteomes" id="UP000308365">
    <property type="component" value="Unassembled WGS sequence"/>
</dbReference>
<protein>
    <submittedName>
        <fullName evidence="2">Uncharacterized protein</fullName>
    </submittedName>
</protein>
<name>A0A4U1FF62_MONMO</name>
<gene>
    <name evidence="2" type="ORF">EI555_011148</name>
</gene>
<feature type="non-terminal residue" evidence="2">
    <location>
        <position position="26"/>
    </location>
</feature>
<feature type="region of interest" description="Disordered" evidence="1">
    <location>
        <begin position="1"/>
        <end position="26"/>
    </location>
</feature>
<dbReference type="AlphaFoldDB" id="A0A4U1FF62"/>
<comment type="caution">
    <text evidence="2">The sequence shown here is derived from an EMBL/GenBank/DDBJ whole genome shotgun (WGS) entry which is preliminary data.</text>
</comment>
<sequence>MPPHPGHYWPPVHNELAFQPPISNHP</sequence>
<dbReference type="EMBL" id="RWIC01000165">
    <property type="protein sequence ID" value="TKC48363.1"/>
    <property type="molecule type" value="Genomic_DNA"/>
</dbReference>
<evidence type="ECO:0000313" key="3">
    <source>
        <dbReference type="Proteomes" id="UP000308365"/>
    </source>
</evidence>